<feature type="domain" description="ATP-grasp" evidence="16">
    <location>
        <begin position="107"/>
        <end position="312"/>
    </location>
</feature>
<comment type="cofactor">
    <cofactor evidence="2">
        <name>Mg(2+)</name>
        <dbReference type="ChEBI" id="CHEBI:18420"/>
    </cofactor>
</comment>
<dbReference type="SMART" id="SM01210">
    <property type="entry name" value="GARS_C"/>
    <property type="match status" value="1"/>
</dbReference>
<sequence>MNILLIGSGGREHALARSLSASPLCQRLFIAPGNPGTAQHGTNVALNVADHQAVIDFCRVMTIGFVVVGPEAPLVAGLVDDLTAAGIKAFGPSKAAAQLEGSKAFTKDLCAEFNIPTAAYRRFTDAETAKTYVRNYGVPIVVKADGLAAGKGVVVAMSFEEAEAAIDMMIGGGLGAAGAEVVIEAFLEGEEASFFALCDGANAIPFGTAQDHKRVFDGDQGPNTGGMGAYSPAAILTPQLQARVMLEIIEPTLKGMAARGTPYKGILYAGLMLTKAGPQLIEYNARLGDPETQVLLPRLNSDLVEALLAAAEGKLNSVSLSWSDKAALTVVMAAKGYPGSVEKGSEIRGIEKAEALDDVIVFQAGTKQDSDKIVANGGRVLNVTALGQSITNAQAKAYEAVARIDWPDGFCRSDIGWRAVERERG</sequence>
<dbReference type="GO" id="GO:0004637">
    <property type="term" value="F:phosphoribosylamine-glycine ligase activity"/>
    <property type="evidence" value="ECO:0007669"/>
    <property type="project" value="UniProtKB-UniRule"/>
</dbReference>
<dbReference type="InterPro" id="IPR000115">
    <property type="entry name" value="PRibGlycinamide_synth"/>
</dbReference>
<dbReference type="Gene3D" id="3.30.470.20">
    <property type="entry name" value="ATP-grasp fold, B domain"/>
    <property type="match status" value="1"/>
</dbReference>
<keyword evidence="8 14" id="KW-0658">Purine biosynthesis</keyword>
<dbReference type="InterPro" id="IPR020560">
    <property type="entry name" value="PRibGlycinamide_synth_C-dom"/>
</dbReference>
<dbReference type="RefSeq" id="WP_091135205.1">
    <property type="nucleotide sequence ID" value="NZ_FMVJ01000007.1"/>
</dbReference>
<dbReference type="InterPro" id="IPR037123">
    <property type="entry name" value="PRibGlycinamide_synth_C_sf"/>
</dbReference>
<dbReference type="InterPro" id="IPR013815">
    <property type="entry name" value="ATP_grasp_subdomain_1"/>
</dbReference>
<keyword evidence="9 15" id="KW-0067">ATP-binding</keyword>
<dbReference type="NCBIfam" id="TIGR00877">
    <property type="entry name" value="purD"/>
    <property type="match status" value="1"/>
</dbReference>
<dbReference type="EMBL" id="FMVJ01000007">
    <property type="protein sequence ID" value="SCY87854.1"/>
    <property type="molecule type" value="Genomic_DNA"/>
</dbReference>
<dbReference type="GO" id="GO:0005524">
    <property type="term" value="F:ATP binding"/>
    <property type="evidence" value="ECO:0007669"/>
    <property type="project" value="UniProtKB-UniRule"/>
</dbReference>
<keyword evidence="7 15" id="KW-0547">Nucleotide-binding</keyword>
<dbReference type="EC" id="6.3.4.13" evidence="4 14"/>
<dbReference type="Pfam" id="PF02843">
    <property type="entry name" value="GARS_C"/>
    <property type="match status" value="1"/>
</dbReference>
<dbReference type="FunFam" id="3.90.600.10:FF:000001">
    <property type="entry name" value="Trifunctional purine biosynthetic protein adenosine-3"/>
    <property type="match status" value="1"/>
</dbReference>
<dbReference type="GO" id="GO:0046872">
    <property type="term" value="F:metal ion binding"/>
    <property type="evidence" value="ECO:0007669"/>
    <property type="project" value="UniProtKB-KW"/>
</dbReference>
<dbReference type="PANTHER" id="PTHR43472">
    <property type="entry name" value="PHOSPHORIBOSYLAMINE--GLYCINE LIGASE"/>
    <property type="match status" value="1"/>
</dbReference>
<dbReference type="Gene3D" id="3.30.1490.20">
    <property type="entry name" value="ATP-grasp fold, A domain"/>
    <property type="match status" value="1"/>
</dbReference>
<comment type="similarity">
    <text evidence="11 14">Belongs to the GARS family.</text>
</comment>
<keyword evidence="5 14" id="KW-0436">Ligase</keyword>
<gene>
    <name evidence="14" type="primary">purD</name>
    <name evidence="17" type="ORF">SAMN02927923_02653</name>
</gene>
<evidence type="ECO:0000256" key="8">
    <source>
        <dbReference type="ARBA" id="ARBA00022755"/>
    </source>
</evidence>
<evidence type="ECO:0000256" key="9">
    <source>
        <dbReference type="ARBA" id="ARBA00022840"/>
    </source>
</evidence>
<dbReference type="PROSITE" id="PS50975">
    <property type="entry name" value="ATP_GRASP"/>
    <property type="match status" value="1"/>
</dbReference>
<comment type="catalytic activity">
    <reaction evidence="14">
        <text>5-phospho-beta-D-ribosylamine + glycine + ATP = N(1)-(5-phospho-beta-D-ribosyl)glycinamide + ADP + phosphate + H(+)</text>
        <dbReference type="Rhea" id="RHEA:17453"/>
        <dbReference type="ChEBI" id="CHEBI:15378"/>
        <dbReference type="ChEBI" id="CHEBI:30616"/>
        <dbReference type="ChEBI" id="CHEBI:43474"/>
        <dbReference type="ChEBI" id="CHEBI:57305"/>
        <dbReference type="ChEBI" id="CHEBI:58681"/>
        <dbReference type="ChEBI" id="CHEBI:143788"/>
        <dbReference type="ChEBI" id="CHEBI:456216"/>
        <dbReference type="EC" id="6.3.4.13"/>
    </reaction>
</comment>
<comment type="cofactor">
    <cofactor evidence="1">
        <name>Mn(2+)</name>
        <dbReference type="ChEBI" id="CHEBI:29035"/>
    </cofactor>
</comment>
<organism evidence="17 18">
    <name type="scientific">Microvirga guangxiensis</name>
    <dbReference type="NCBI Taxonomy" id="549386"/>
    <lineage>
        <taxon>Bacteria</taxon>
        <taxon>Pseudomonadati</taxon>
        <taxon>Pseudomonadota</taxon>
        <taxon>Alphaproteobacteria</taxon>
        <taxon>Hyphomicrobiales</taxon>
        <taxon>Methylobacteriaceae</taxon>
        <taxon>Microvirga</taxon>
    </lineage>
</organism>
<dbReference type="InterPro" id="IPR016185">
    <property type="entry name" value="PreATP-grasp_dom_sf"/>
</dbReference>
<evidence type="ECO:0000313" key="18">
    <source>
        <dbReference type="Proteomes" id="UP000199569"/>
    </source>
</evidence>
<dbReference type="Pfam" id="PF01071">
    <property type="entry name" value="GARS_A"/>
    <property type="match status" value="1"/>
</dbReference>
<evidence type="ECO:0000256" key="1">
    <source>
        <dbReference type="ARBA" id="ARBA00001936"/>
    </source>
</evidence>
<comment type="pathway">
    <text evidence="3 14">Purine metabolism; IMP biosynthesis via de novo pathway; N(1)-(5-phospho-D-ribosyl)glycinamide from 5-phospho-alpha-D-ribose 1-diphosphate: step 2/2.</text>
</comment>
<evidence type="ECO:0000256" key="11">
    <source>
        <dbReference type="ARBA" id="ARBA00038345"/>
    </source>
</evidence>
<evidence type="ECO:0000256" key="10">
    <source>
        <dbReference type="ARBA" id="ARBA00023211"/>
    </source>
</evidence>
<evidence type="ECO:0000256" key="15">
    <source>
        <dbReference type="PROSITE-ProRule" id="PRU00409"/>
    </source>
</evidence>
<dbReference type="SUPFAM" id="SSF51246">
    <property type="entry name" value="Rudiment single hybrid motif"/>
    <property type="match status" value="1"/>
</dbReference>
<dbReference type="FunFam" id="3.30.470.20:FF:000018">
    <property type="entry name" value="Trifunctional purine biosynthetic protein adenosine-3"/>
    <property type="match status" value="1"/>
</dbReference>
<dbReference type="OrthoDB" id="9807240at2"/>
<dbReference type="GO" id="GO:0009113">
    <property type="term" value="P:purine nucleobase biosynthetic process"/>
    <property type="evidence" value="ECO:0007669"/>
    <property type="project" value="InterPro"/>
</dbReference>
<dbReference type="InterPro" id="IPR020559">
    <property type="entry name" value="PRibGlycinamide_synth_CS"/>
</dbReference>
<dbReference type="InterPro" id="IPR020561">
    <property type="entry name" value="PRibGlycinamid_synth_ATP-grasp"/>
</dbReference>
<evidence type="ECO:0000256" key="7">
    <source>
        <dbReference type="ARBA" id="ARBA00022741"/>
    </source>
</evidence>
<dbReference type="PANTHER" id="PTHR43472:SF1">
    <property type="entry name" value="PHOSPHORIBOSYLAMINE--GLYCINE LIGASE, CHLOROPLASTIC"/>
    <property type="match status" value="1"/>
</dbReference>
<dbReference type="InterPro" id="IPR011054">
    <property type="entry name" value="Rudment_hybrid_motif"/>
</dbReference>
<dbReference type="Gene3D" id="3.90.600.10">
    <property type="entry name" value="Phosphoribosylglycinamide synthetase, C-terminal domain"/>
    <property type="match status" value="1"/>
</dbReference>
<accession>A0A1G5JI60</accession>
<evidence type="ECO:0000256" key="14">
    <source>
        <dbReference type="HAMAP-Rule" id="MF_00138"/>
    </source>
</evidence>
<dbReference type="SUPFAM" id="SSF56059">
    <property type="entry name" value="Glutathione synthetase ATP-binding domain-like"/>
    <property type="match status" value="1"/>
</dbReference>
<proteinExistence type="inferred from homology"/>
<dbReference type="InterPro" id="IPR011761">
    <property type="entry name" value="ATP-grasp"/>
</dbReference>
<dbReference type="SMART" id="SM01209">
    <property type="entry name" value="GARS_A"/>
    <property type="match status" value="1"/>
</dbReference>
<keyword evidence="10" id="KW-0464">Manganese</keyword>
<evidence type="ECO:0000256" key="12">
    <source>
        <dbReference type="ARBA" id="ARBA00042242"/>
    </source>
</evidence>
<dbReference type="UniPathway" id="UPA00074">
    <property type="reaction ID" value="UER00125"/>
</dbReference>
<dbReference type="AlphaFoldDB" id="A0A1G5JI60"/>
<dbReference type="Pfam" id="PF02844">
    <property type="entry name" value="GARS_N"/>
    <property type="match status" value="1"/>
</dbReference>
<evidence type="ECO:0000256" key="4">
    <source>
        <dbReference type="ARBA" id="ARBA00013255"/>
    </source>
</evidence>
<evidence type="ECO:0000256" key="6">
    <source>
        <dbReference type="ARBA" id="ARBA00022723"/>
    </source>
</evidence>
<evidence type="ECO:0000256" key="13">
    <source>
        <dbReference type="ARBA" id="ARBA00042864"/>
    </source>
</evidence>
<evidence type="ECO:0000256" key="2">
    <source>
        <dbReference type="ARBA" id="ARBA00001946"/>
    </source>
</evidence>
<dbReference type="HAMAP" id="MF_00138">
    <property type="entry name" value="GARS"/>
    <property type="match status" value="1"/>
</dbReference>
<keyword evidence="6" id="KW-0479">Metal-binding</keyword>
<dbReference type="SUPFAM" id="SSF52440">
    <property type="entry name" value="PreATP-grasp domain"/>
    <property type="match status" value="1"/>
</dbReference>
<dbReference type="STRING" id="549386.SAMN02927923_02653"/>
<evidence type="ECO:0000313" key="17">
    <source>
        <dbReference type="EMBL" id="SCY87854.1"/>
    </source>
</evidence>
<dbReference type="FunFam" id="3.40.50.20:FF:000006">
    <property type="entry name" value="Phosphoribosylamine--glycine ligase, chloroplastic"/>
    <property type="match status" value="1"/>
</dbReference>
<dbReference type="Gene3D" id="3.40.50.20">
    <property type="match status" value="1"/>
</dbReference>
<dbReference type="PROSITE" id="PS00184">
    <property type="entry name" value="GARS"/>
    <property type="match status" value="1"/>
</dbReference>
<reference evidence="18" key="1">
    <citation type="submission" date="2016-10" db="EMBL/GenBank/DDBJ databases">
        <authorList>
            <person name="Varghese N."/>
            <person name="Submissions S."/>
        </authorList>
    </citation>
    <scope>NUCLEOTIDE SEQUENCE [LARGE SCALE GENOMIC DNA]</scope>
    <source>
        <strain evidence="18">CGMCC 1.7666</strain>
    </source>
</reference>
<name>A0A1G5JI60_9HYPH</name>
<keyword evidence="18" id="KW-1185">Reference proteome</keyword>
<evidence type="ECO:0000256" key="3">
    <source>
        <dbReference type="ARBA" id="ARBA00005174"/>
    </source>
</evidence>
<protein>
    <recommendedName>
        <fullName evidence="4 14">Phosphoribosylamine--glycine ligase</fullName>
        <ecNumber evidence="4 14">6.3.4.13</ecNumber>
    </recommendedName>
    <alternativeName>
        <fullName evidence="14">GARS</fullName>
    </alternativeName>
    <alternativeName>
        <fullName evidence="12 14">Glycinamide ribonucleotide synthetase</fullName>
    </alternativeName>
    <alternativeName>
        <fullName evidence="13 14">Phosphoribosylglycinamide synthetase</fullName>
    </alternativeName>
</protein>
<dbReference type="InterPro" id="IPR020562">
    <property type="entry name" value="PRibGlycinamide_synth_N"/>
</dbReference>
<dbReference type="GO" id="GO:0006189">
    <property type="term" value="P:'de novo' IMP biosynthetic process"/>
    <property type="evidence" value="ECO:0007669"/>
    <property type="project" value="UniProtKB-UniRule"/>
</dbReference>
<dbReference type="Proteomes" id="UP000199569">
    <property type="component" value="Unassembled WGS sequence"/>
</dbReference>
<evidence type="ECO:0000259" key="16">
    <source>
        <dbReference type="PROSITE" id="PS50975"/>
    </source>
</evidence>
<evidence type="ECO:0000256" key="5">
    <source>
        <dbReference type="ARBA" id="ARBA00022598"/>
    </source>
</evidence>